<dbReference type="PIRSF" id="PIRSF000097">
    <property type="entry name" value="AKR"/>
    <property type="match status" value="1"/>
</dbReference>
<feature type="active site" description="Proton donor" evidence="1">
    <location>
        <position position="48"/>
    </location>
</feature>
<dbReference type="SUPFAM" id="SSF51430">
    <property type="entry name" value="NAD(P)-linked oxidoreductase"/>
    <property type="match status" value="1"/>
</dbReference>
<feature type="site" description="Lowers pKa of active site Tyr" evidence="3">
    <location>
        <position position="74"/>
    </location>
</feature>
<reference evidence="5 6" key="1">
    <citation type="journal article" date="2016" name="Nat. Commun.">
        <title>Thousands of microbial genomes shed light on interconnected biogeochemical processes in an aquifer system.</title>
        <authorList>
            <person name="Anantharaman K."/>
            <person name="Brown C.T."/>
            <person name="Hug L.A."/>
            <person name="Sharon I."/>
            <person name="Castelle C.J."/>
            <person name="Probst A.J."/>
            <person name="Thomas B.C."/>
            <person name="Singh A."/>
            <person name="Wilkins M.J."/>
            <person name="Karaoz U."/>
            <person name="Brodie E.L."/>
            <person name="Williams K.H."/>
            <person name="Hubbard S.S."/>
            <person name="Banfield J.F."/>
        </authorList>
    </citation>
    <scope>NUCLEOTIDE SEQUENCE [LARGE SCALE GENOMIC DNA]</scope>
</reference>
<dbReference type="PANTHER" id="PTHR43638">
    <property type="entry name" value="OXIDOREDUCTASE, ALDO/KETO REDUCTASE FAMILY PROTEIN"/>
    <property type="match status" value="1"/>
</dbReference>
<dbReference type="AlphaFoldDB" id="A0A1F5S9U7"/>
<proteinExistence type="predicted"/>
<organism evidence="5 6">
    <name type="scientific">Candidatus Falkowbacteria bacterium RIFCSPHIGHO2_02_FULL_42_9</name>
    <dbReference type="NCBI Taxonomy" id="1797986"/>
    <lineage>
        <taxon>Bacteria</taxon>
        <taxon>Candidatus Falkowiibacteriota</taxon>
    </lineage>
</organism>
<dbReference type="InterPro" id="IPR036812">
    <property type="entry name" value="NAD(P)_OxRdtase_dom_sf"/>
</dbReference>
<evidence type="ECO:0000256" key="3">
    <source>
        <dbReference type="PIRSR" id="PIRSR000097-3"/>
    </source>
</evidence>
<dbReference type="PRINTS" id="PR00069">
    <property type="entry name" value="ALDKETRDTASE"/>
</dbReference>
<evidence type="ECO:0000256" key="1">
    <source>
        <dbReference type="PIRSR" id="PIRSR000097-1"/>
    </source>
</evidence>
<dbReference type="InterPro" id="IPR020471">
    <property type="entry name" value="AKR"/>
</dbReference>
<protein>
    <recommendedName>
        <fullName evidence="4">NADP-dependent oxidoreductase domain-containing protein</fullName>
    </recommendedName>
</protein>
<dbReference type="GO" id="GO:0016491">
    <property type="term" value="F:oxidoreductase activity"/>
    <property type="evidence" value="ECO:0007669"/>
    <property type="project" value="InterPro"/>
</dbReference>
<evidence type="ECO:0000256" key="2">
    <source>
        <dbReference type="PIRSR" id="PIRSR000097-2"/>
    </source>
</evidence>
<dbReference type="InterPro" id="IPR023210">
    <property type="entry name" value="NADP_OxRdtase_dom"/>
</dbReference>
<dbReference type="Proteomes" id="UP000176877">
    <property type="component" value="Unassembled WGS sequence"/>
</dbReference>
<dbReference type="Pfam" id="PF00248">
    <property type="entry name" value="Aldo_ket_red"/>
    <property type="match status" value="1"/>
</dbReference>
<feature type="domain" description="NADP-dependent oxidoreductase" evidence="4">
    <location>
        <begin position="5"/>
        <end position="267"/>
    </location>
</feature>
<dbReference type="EMBL" id="MFFT01000008">
    <property type="protein sequence ID" value="OGF23488.1"/>
    <property type="molecule type" value="Genomic_DNA"/>
</dbReference>
<sequence length="269" mass="30591">MKIPPIGLGTWGLGGKYERDESNREASIKSLKLGLKIGYRLIDTAELYGRGLAEEIVGQAIKSFKREEIFIISKVWLDNLAYDAVINSVKKSLARMETDYIDLYLIHWSKENRPKKNVPLEETVGAMEFLADQKLIKYIGVSNADVNTLRQVQKALKHTKLAADQIEYNFYDKSASKDIVPYCRRHDIKLIAYRPLTKGNLDWAKNQIICSLSKKYNKTSVQIVLNWLICLDLSPIPKASSEDHLLENYGALGWELETSDVALINNITQ</sequence>
<evidence type="ECO:0000259" key="4">
    <source>
        <dbReference type="Pfam" id="PF00248"/>
    </source>
</evidence>
<gene>
    <name evidence="5" type="ORF">A3D45_01085</name>
</gene>
<evidence type="ECO:0000313" key="5">
    <source>
        <dbReference type="EMBL" id="OGF23488.1"/>
    </source>
</evidence>
<dbReference type="PANTHER" id="PTHR43638:SF3">
    <property type="entry name" value="ALDEHYDE REDUCTASE"/>
    <property type="match status" value="1"/>
</dbReference>
<dbReference type="CDD" id="cd19072">
    <property type="entry name" value="AKR_AKR3F1-like"/>
    <property type="match status" value="1"/>
</dbReference>
<accession>A0A1F5S9U7</accession>
<dbReference type="Gene3D" id="3.20.20.100">
    <property type="entry name" value="NADP-dependent oxidoreductase domain"/>
    <property type="match status" value="1"/>
</dbReference>
<comment type="caution">
    <text evidence="5">The sequence shown here is derived from an EMBL/GenBank/DDBJ whole genome shotgun (WGS) entry which is preliminary data.</text>
</comment>
<name>A0A1F5S9U7_9BACT</name>
<evidence type="ECO:0000313" key="6">
    <source>
        <dbReference type="Proteomes" id="UP000176877"/>
    </source>
</evidence>
<feature type="binding site" evidence="2">
    <location>
        <position position="107"/>
    </location>
    <ligand>
        <name>substrate</name>
    </ligand>
</feature>